<dbReference type="STRING" id="407821.A0A087TW46"/>
<proteinExistence type="predicted"/>
<keyword evidence="4" id="KW-1185">Reference proteome</keyword>
<dbReference type="PANTHER" id="PTHR47331">
    <property type="entry name" value="PHD-TYPE DOMAIN-CONTAINING PROTEIN"/>
    <property type="match status" value="1"/>
</dbReference>
<feature type="region of interest" description="Disordered" evidence="1">
    <location>
        <begin position="232"/>
        <end position="280"/>
    </location>
</feature>
<sequence>MVGGTIMALPTRSEWPHVEEKPDEELMKRKKENDFDSSKPWRQYGLDTMEIQPFDCRLAGRLVGEACANGETNLRRVLGRTSLNYEELYTILCDCEQVINSRPITYVSEHNQDLSPLTSMMFLQELPSSGVPDIDCVDSKYRQRIRLDLRNSFRSEYLGQLRQQTRKNGKLQQLQVGDVILLEDSQTRRIHWLLAKLIEPLRSTDGIVRLVRVKTRNGTLLRPVPQLFPLEISTSESAGPPYTDRARRDRNNSATGQADQAASVPESTSSPRVVTRGGRVVQPPHRLDLCTLSSSAPSDFSGGSRCYISTPN</sequence>
<evidence type="ECO:0000256" key="1">
    <source>
        <dbReference type="SAM" id="MobiDB-lite"/>
    </source>
</evidence>
<dbReference type="OrthoDB" id="6432898at2759"/>
<evidence type="ECO:0000313" key="3">
    <source>
        <dbReference type="EMBL" id="KFM69335.1"/>
    </source>
</evidence>
<dbReference type="Proteomes" id="UP000054359">
    <property type="component" value="Unassembled WGS sequence"/>
</dbReference>
<dbReference type="OMA" id="CECEQIL"/>
<dbReference type="Pfam" id="PF18701">
    <property type="entry name" value="DUF5641"/>
    <property type="match status" value="1"/>
</dbReference>
<dbReference type="AlphaFoldDB" id="A0A087TW46"/>
<organism evidence="3 4">
    <name type="scientific">Stegodyphus mimosarum</name>
    <name type="common">African social velvet spider</name>
    <dbReference type="NCBI Taxonomy" id="407821"/>
    <lineage>
        <taxon>Eukaryota</taxon>
        <taxon>Metazoa</taxon>
        <taxon>Ecdysozoa</taxon>
        <taxon>Arthropoda</taxon>
        <taxon>Chelicerata</taxon>
        <taxon>Arachnida</taxon>
        <taxon>Araneae</taxon>
        <taxon>Araneomorphae</taxon>
        <taxon>Entelegynae</taxon>
        <taxon>Eresoidea</taxon>
        <taxon>Eresidae</taxon>
        <taxon>Stegodyphus</taxon>
    </lineage>
</organism>
<accession>A0A087TW46</accession>
<name>A0A087TW46_STEMI</name>
<evidence type="ECO:0000259" key="2">
    <source>
        <dbReference type="Pfam" id="PF18701"/>
    </source>
</evidence>
<gene>
    <name evidence="3" type="ORF">X975_24965</name>
</gene>
<reference evidence="3 4" key="1">
    <citation type="submission" date="2013-11" db="EMBL/GenBank/DDBJ databases">
        <title>Genome sequencing of Stegodyphus mimosarum.</title>
        <authorList>
            <person name="Bechsgaard J."/>
        </authorList>
    </citation>
    <scope>NUCLEOTIDE SEQUENCE [LARGE SCALE GENOMIC DNA]</scope>
</reference>
<feature type="domain" description="DUF5641" evidence="2">
    <location>
        <begin position="145"/>
        <end position="230"/>
    </location>
</feature>
<dbReference type="EMBL" id="KK117016">
    <property type="protein sequence ID" value="KFM69335.1"/>
    <property type="molecule type" value="Genomic_DNA"/>
</dbReference>
<feature type="compositionally biased region" description="Polar residues" evidence="1">
    <location>
        <begin position="252"/>
        <end position="272"/>
    </location>
</feature>
<feature type="non-terminal residue" evidence="3">
    <location>
        <position position="312"/>
    </location>
</feature>
<dbReference type="InterPro" id="IPR040676">
    <property type="entry name" value="DUF5641"/>
</dbReference>
<protein>
    <recommendedName>
        <fullName evidence="2">DUF5641 domain-containing protein</fullName>
    </recommendedName>
</protein>
<evidence type="ECO:0000313" key="4">
    <source>
        <dbReference type="Proteomes" id="UP000054359"/>
    </source>
</evidence>